<name>W9GSC2_9MICO</name>
<dbReference type="Pfam" id="PF07811">
    <property type="entry name" value="TadE"/>
    <property type="match status" value="1"/>
</dbReference>
<evidence type="ECO:0000313" key="4">
    <source>
        <dbReference type="Proteomes" id="UP000019494"/>
    </source>
</evidence>
<dbReference type="OrthoDB" id="4869119at2"/>
<feature type="transmembrane region" description="Helical" evidence="1">
    <location>
        <begin position="15"/>
        <end position="35"/>
    </location>
</feature>
<dbReference type="Proteomes" id="UP000019494">
    <property type="component" value="Unassembled WGS sequence"/>
</dbReference>
<evidence type="ECO:0000313" key="3">
    <source>
        <dbReference type="EMBL" id="EWT06794.1"/>
    </source>
</evidence>
<protein>
    <submittedName>
        <fullName evidence="3">Membrane protein</fullName>
    </submittedName>
</protein>
<evidence type="ECO:0000256" key="1">
    <source>
        <dbReference type="SAM" id="Phobius"/>
    </source>
</evidence>
<dbReference type="AlphaFoldDB" id="W9GSC2"/>
<dbReference type="RefSeq" id="WP_034714669.1">
    <property type="nucleotide sequence ID" value="NZ_AWQS01000032.1"/>
</dbReference>
<reference evidence="4" key="1">
    <citation type="submission" date="2013-08" db="EMBL/GenBank/DDBJ databases">
        <title>Intrasporangium oryzae NRRL B-24470.</title>
        <authorList>
            <person name="Liu H."/>
            <person name="Wang G."/>
        </authorList>
    </citation>
    <scope>NUCLEOTIDE SEQUENCE [LARGE SCALE GENOMIC DNA]</scope>
    <source>
        <strain evidence="4">Q5-1</strain>
    </source>
</reference>
<gene>
    <name evidence="3" type="ORF">N864_16755</name>
</gene>
<dbReference type="EMBL" id="AWQS01000032">
    <property type="protein sequence ID" value="EWT06794.1"/>
    <property type="molecule type" value="Genomic_DNA"/>
</dbReference>
<keyword evidence="1" id="KW-0812">Transmembrane</keyword>
<evidence type="ECO:0000259" key="2">
    <source>
        <dbReference type="Pfam" id="PF07811"/>
    </source>
</evidence>
<keyword evidence="4" id="KW-1185">Reference proteome</keyword>
<feature type="domain" description="TadE-like" evidence="2">
    <location>
        <begin position="13"/>
        <end position="55"/>
    </location>
</feature>
<dbReference type="InterPro" id="IPR012495">
    <property type="entry name" value="TadE-like_dom"/>
</dbReference>
<proteinExistence type="predicted"/>
<dbReference type="PATRIC" id="fig|584657.3.peg.1240"/>
<keyword evidence="1" id="KW-1133">Transmembrane helix</keyword>
<sequence>MTSRRGVNAGDRGSAVIEAVIGVPAFLLFVGLIIFAGRMAIAQQAVESAAASAARSASIARSQPSAISAGQDAATSSLSEQDVHCQSHRVTLDTSGFAAPVGTPATVTAQVTCLVDLADLAVPGVPGTKQVTATMSSPIDTYRER</sequence>
<accession>W9GSC2</accession>
<keyword evidence="1" id="KW-0472">Membrane</keyword>
<organism evidence="3 4">
    <name type="scientific">Intrasporangium chromatireducens Q5-1</name>
    <dbReference type="NCBI Taxonomy" id="584657"/>
    <lineage>
        <taxon>Bacteria</taxon>
        <taxon>Bacillati</taxon>
        <taxon>Actinomycetota</taxon>
        <taxon>Actinomycetes</taxon>
        <taxon>Micrococcales</taxon>
        <taxon>Intrasporangiaceae</taxon>
        <taxon>Intrasporangium</taxon>
    </lineage>
</organism>
<comment type="caution">
    <text evidence="3">The sequence shown here is derived from an EMBL/GenBank/DDBJ whole genome shotgun (WGS) entry which is preliminary data.</text>
</comment>